<feature type="region of interest" description="Disordered" evidence="4">
    <location>
        <begin position="113"/>
        <end position="163"/>
    </location>
</feature>
<name>A0A061HCB3_9BASI</name>
<dbReference type="InterPro" id="IPR031309">
    <property type="entry name" value="Ribosomal_uL5_C"/>
</dbReference>
<dbReference type="Pfam" id="PF00673">
    <property type="entry name" value="Ribosomal_L5_C"/>
    <property type="match status" value="1"/>
</dbReference>
<feature type="domain" description="Large ribosomal subunit protein uL5 C-terminal" evidence="5">
    <location>
        <begin position="268"/>
        <end position="377"/>
    </location>
</feature>
<dbReference type="GeneID" id="19318195"/>
<feature type="compositionally biased region" description="Low complexity" evidence="4">
    <location>
        <begin position="42"/>
        <end position="59"/>
    </location>
</feature>
<feature type="compositionally biased region" description="Low complexity" evidence="4">
    <location>
        <begin position="128"/>
        <end position="140"/>
    </location>
</feature>
<dbReference type="HOGENOM" id="CLU_061015_1_1_1"/>
<evidence type="ECO:0000256" key="1">
    <source>
        <dbReference type="ARBA" id="ARBA00008553"/>
    </source>
</evidence>
<dbReference type="SUPFAM" id="SSF55282">
    <property type="entry name" value="RL5-like"/>
    <property type="match status" value="1"/>
</dbReference>
<evidence type="ECO:0000259" key="5">
    <source>
        <dbReference type="Pfam" id="PF00673"/>
    </source>
</evidence>
<protein>
    <recommendedName>
        <fullName evidence="5">Large ribosomal subunit protein uL5 C-terminal domain-containing protein</fullName>
    </recommendedName>
</protein>
<dbReference type="KEGG" id="pfp:PFL1_04088"/>
<sequence length="383" mass="40579">MAASSSRTVSLLRQSRTVLSLPTPTTAIGLTTALPRTTATTAAASTSAKSSAPAAATTAQGARPNLPSRTALPHYPVVVGPTQLNRLQEHYRNTLASDLLYMTYDHTLQTQDASPLAASGSSHPSIVPPAADATANAPSAEETDRLRRWDPSDPYSKMRSVRPARGNRRLQPLTKPMSATHTLRDLPRLDKVVLTCFSKEAIANKHALVPLLAQMRAITGLGIAGSNADPALLQAGKPGSSTPANRGHIEIIRAKSGVASFKLRPGMPVGVKAVLPGPVAYDFLEILTTFVLPRLRSFGGFPLPPSSQPSLSPAATSGVVSLGMRPEAMALFPQIEVNLDQYPGRGLGFQIDCITNQRGRKATEKARQLLSGLGVPFVRRGDL</sequence>
<evidence type="ECO:0000256" key="2">
    <source>
        <dbReference type="ARBA" id="ARBA00022980"/>
    </source>
</evidence>
<dbReference type="PANTHER" id="PTHR11994">
    <property type="entry name" value="60S RIBOSOMAL PROTEIN L11-RELATED"/>
    <property type="match status" value="1"/>
</dbReference>
<dbReference type="InterPro" id="IPR002132">
    <property type="entry name" value="Ribosomal_uL5"/>
</dbReference>
<dbReference type="GO" id="GO:0005840">
    <property type="term" value="C:ribosome"/>
    <property type="evidence" value="ECO:0007669"/>
    <property type="project" value="UniProtKB-KW"/>
</dbReference>
<dbReference type="GO" id="GO:0006412">
    <property type="term" value="P:translation"/>
    <property type="evidence" value="ECO:0007669"/>
    <property type="project" value="InterPro"/>
</dbReference>
<dbReference type="GO" id="GO:0003735">
    <property type="term" value="F:structural constituent of ribosome"/>
    <property type="evidence" value="ECO:0007669"/>
    <property type="project" value="InterPro"/>
</dbReference>
<evidence type="ECO:0000256" key="3">
    <source>
        <dbReference type="ARBA" id="ARBA00023274"/>
    </source>
</evidence>
<dbReference type="Gene3D" id="3.30.1440.10">
    <property type="match status" value="1"/>
</dbReference>
<proteinExistence type="inferred from homology"/>
<dbReference type="EMBL" id="KE361635">
    <property type="protein sequence ID" value="EPQ28261.1"/>
    <property type="molecule type" value="Genomic_DNA"/>
</dbReference>
<reference evidence="6 7" key="1">
    <citation type="journal article" date="2013" name="Plant Cell">
        <title>The transition from a phytopathogenic smut ancestor to an anamorphic biocontrol agent deciphered by comparative whole-genome analysis.</title>
        <authorList>
            <person name="Lefebvre F."/>
            <person name="Joly D.L."/>
            <person name="Labbe C."/>
            <person name="Teichmann B."/>
            <person name="Linning R."/>
            <person name="Belzile F."/>
            <person name="Bakkeren G."/>
            <person name="Belanger R.R."/>
        </authorList>
    </citation>
    <scope>NUCLEOTIDE SEQUENCE [LARGE SCALE GENOMIC DNA]</scope>
    <source>
        <strain evidence="6 7">PF-1</strain>
    </source>
</reference>
<feature type="compositionally biased region" description="Basic and acidic residues" evidence="4">
    <location>
        <begin position="142"/>
        <end position="151"/>
    </location>
</feature>
<keyword evidence="2" id="KW-0689">Ribosomal protein</keyword>
<dbReference type="Proteomes" id="UP000053664">
    <property type="component" value="Unassembled WGS sequence"/>
</dbReference>
<evidence type="ECO:0000256" key="4">
    <source>
        <dbReference type="SAM" id="MobiDB-lite"/>
    </source>
</evidence>
<dbReference type="GO" id="GO:1990904">
    <property type="term" value="C:ribonucleoprotein complex"/>
    <property type="evidence" value="ECO:0007669"/>
    <property type="project" value="UniProtKB-KW"/>
</dbReference>
<organism evidence="6 7">
    <name type="scientific">Pseudozyma flocculosa PF-1</name>
    <dbReference type="NCBI Taxonomy" id="1277687"/>
    <lineage>
        <taxon>Eukaryota</taxon>
        <taxon>Fungi</taxon>
        <taxon>Dikarya</taxon>
        <taxon>Basidiomycota</taxon>
        <taxon>Ustilaginomycotina</taxon>
        <taxon>Ustilaginomycetes</taxon>
        <taxon>Ustilaginales</taxon>
        <taxon>Ustilaginaceae</taxon>
        <taxon>Pseudozyma</taxon>
    </lineage>
</organism>
<keyword evidence="3" id="KW-0687">Ribonucleoprotein</keyword>
<evidence type="ECO:0000313" key="7">
    <source>
        <dbReference type="Proteomes" id="UP000053664"/>
    </source>
</evidence>
<dbReference type="eggNOG" id="KOG0398">
    <property type="taxonomic scope" value="Eukaryota"/>
</dbReference>
<dbReference type="AlphaFoldDB" id="A0A061HCB3"/>
<feature type="compositionally biased region" description="Polar residues" evidence="4">
    <location>
        <begin position="113"/>
        <end position="124"/>
    </location>
</feature>
<comment type="similarity">
    <text evidence="1">Belongs to the universal ribosomal protein uL5 family.</text>
</comment>
<dbReference type="OrthoDB" id="539541at2759"/>
<gene>
    <name evidence="6" type="ORF">PFL1_04088</name>
</gene>
<dbReference type="InterPro" id="IPR022803">
    <property type="entry name" value="Ribosomal_uL5_dom_sf"/>
</dbReference>
<feature type="region of interest" description="Disordered" evidence="4">
    <location>
        <begin position="42"/>
        <end position="69"/>
    </location>
</feature>
<evidence type="ECO:0000313" key="6">
    <source>
        <dbReference type="EMBL" id="EPQ28261.1"/>
    </source>
</evidence>
<dbReference type="RefSeq" id="XP_007879803.1">
    <property type="nucleotide sequence ID" value="XM_007881612.1"/>
</dbReference>
<accession>A0A061HCB3</accession>